<dbReference type="InterPro" id="IPR036388">
    <property type="entry name" value="WH-like_DNA-bd_sf"/>
</dbReference>
<dbReference type="InterPro" id="IPR000600">
    <property type="entry name" value="ROK"/>
</dbReference>
<dbReference type="SUPFAM" id="SSF53067">
    <property type="entry name" value="Actin-like ATPase domain"/>
    <property type="match status" value="1"/>
</dbReference>
<keyword evidence="2" id="KW-0808">Transferase</keyword>
<comment type="similarity">
    <text evidence="1">Belongs to the ROK (NagC/XylR) family.</text>
</comment>
<proteinExistence type="inferred from homology"/>
<keyword evidence="3" id="KW-1185">Reference proteome</keyword>
<dbReference type="Gene3D" id="3.30.420.40">
    <property type="match status" value="2"/>
</dbReference>
<protein>
    <submittedName>
        <fullName evidence="2">Sugar kinase of the NBD/HSP70 family, may contain an N-terminal HTH domain</fullName>
    </submittedName>
</protein>
<gene>
    <name evidence="2" type="ORF">SAMN05444277_101934</name>
</gene>
<dbReference type="AlphaFoldDB" id="A0A1I5SUL7"/>
<sequence>MDKLTAHKKEVIKELFFSGELSAADISTITKKSLPIAGKILAELINDKWIIENGYAVSTGGRRPQMFSLAPDNFYIAAISMDQHVTQAALIDVNKNIVSEVETLELNLKENDAALNMLIDFINTFIQKTHIPTNKIAGIGIAMPGFIDANKGINYSFFRNTKGSLSTHIAEKTGLPVFIDNDSSVMGLAELRMGAARNCKNAMVINVGWGIGLGMIINNKLFRGDNGFAGEFSHIPLFTNNKICDCGKTGCLETEASLYVMAERAMKAIEEGKTTMLKNLSLDQMQETANKILSAAVKGDKFAVELLSESAFNIGRGVSILIHIVNPGKIIITGRGTVAGKLWLAPLQQALNTYCIPRLAENTTVEISLLGVEAGLMGAAALVMENLNKDFIQKTGKGKPELHSVQKEMKNTAAV</sequence>
<dbReference type="PANTHER" id="PTHR18964">
    <property type="entry name" value="ROK (REPRESSOR, ORF, KINASE) FAMILY"/>
    <property type="match status" value="1"/>
</dbReference>
<organism evidence="2 3">
    <name type="scientific">Parafilimonas terrae</name>
    <dbReference type="NCBI Taxonomy" id="1465490"/>
    <lineage>
        <taxon>Bacteria</taxon>
        <taxon>Pseudomonadati</taxon>
        <taxon>Bacteroidota</taxon>
        <taxon>Chitinophagia</taxon>
        <taxon>Chitinophagales</taxon>
        <taxon>Chitinophagaceae</taxon>
        <taxon>Parafilimonas</taxon>
    </lineage>
</organism>
<dbReference type="Proteomes" id="UP000199031">
    <property type="component" value="Unassembled WGS sequence"/>
</dbReference>
<dbReference type="InterPro" id="IPR036390">
    <property type="entry name" value="WH_DNA-bd_sf"/>
</dbReference>
<dbReference type="Gene3D" id="1.10.10.10">
    <property type="entry name" value="Winged helix-like DNA-binding domain superfamily/Winged helix DNA-binding domain"/>
    <property type="match status" value="1"/>
</dbReference>
<dbReference type="Pfam" id="PF00480">
    <property type="entry name" value="ROK"/>
    <property type="match status" value="1"/>
</dbReference>
<evidence type="ECO:0000313" key="2">
    <source>
        <dbReference type="EMBL" id="SFP73946.1"/>
    </source>
</evidence>
<dbReference type="SUPFAM" id="SSF46785">
    <property type="entry name" value="Winged helix' DNA-binding domain"/>
    <property type="match status" value="1"/>
</dbReference>
<dbReference type="RefSeq" id="WP_090654991.1">
    <property type="nucleotide sequence ID" value="NZ_FOXQ01000001.1"/>
</dbReference>
<dbReference type="PANTHER" id="PTHR18964:SF149">
    <property type="entry name" value="BIFUNCTIONAL UDP-N-ACETYLGLUCOSAMINE 2-EPIMERASE_N-ACETYLMANNOSAMINE KINASE"/>
    <property type="match status" value="1"/>
</dbReference>
<dbReference type="GO" id="GO:0016301">
    <property type="term" value="F:kinase activity"/>
    <property type="evidence" value="ECO:0007669"/>
    <property type="project" value="UniProtKB-KW"/>
</dbReference>
<dbReference type="OrthoDB" id="9810372at2"/>
<evidence type="ECO:0000256" key="1">
    <source>
        <dbReference type="ARBA" id="ARBA00006479"/>
    </source>
</evidence>
<name>A0A1I5SUL7_9BACT</name>
<accession>A0A1I5SUL7</accession>
<reference evidence="2 3" key="1">
    <citation type="submission" date="2016-10" db="EMBL/GenBank/DDBJ databases">
        <authorList>
            <person name="de Groot N.N."/>
        </authorList>
    </citation>
    <scope>NUCLEOTIDE SEQUENCE [LARGE SCALE GENOMIC DNA]</scope>
    <source>
        <strain evidence="2 3">DSM 28286</strain>
    </source>
</reference>
<dbReference type="InterPro" id="IPR043129">
    <property type="entry name" value="ATPase_NBD"/>
</dbReference>
<dbReference type="EMBL" id="FOXQ01000001">
    <property type="protein sequence ID" value="SFP73946.1"/>
    <property type="molecule type" value="Genomic_DNA"/>
</dbReference>
<keyword evidence="2" id="KW-0418">Kinase</keyword>
<dbReference type="STRING" id="1465490.SAMN05444277_101934"/>
<evidence type="ECO:0000313" key="3">
    <source>
        <dbReference type="Proteomes" id="UP000199031"/>
    </source>
</evidence>